<accession>A0ABD0N8Q9</accession>
<reference evidence="1 2" key="1">
    <citation type="submission" date="2024-05" db="EMBL/GenBank/DDBJ databases">
        <title>Genome sequencing and assembly of Indian major carp, Cirrhinus mrigala (Hamilton, 1822).</title>
        <authorList>
            <person name="Mohindra V."/>
            <person name="Chowdhury L.M."/>
            <person name="Lal K."/>
            <person name="Jena J.K."/>
        </authorList>
    </citation>
    <scope>NUCLEOTIDE SEQUENCE [LARGE SCALE GENOMIC DNA]</scope>
    <source>
        <strain evidence="1">CM1030</strain>
        <tissue evidence="1">Blood</tissue>
    </source>
</reference>
<organism evidence="1 2">
    <name type="scientific">Cirrhinus mrigala</name>
    <name type="common">Mrigala</name>
    <dbReference type="NCBI Taxonomy" id="683832"/>
    <lineage>
        <taxon>Eukaryota</taxon>
        <taxon>Metazoa</taxon>
        <taxon>Chordata</taxon>
        <taxon>Craniata</taxon>
        <taxon>Vertebrata</taxon>
        <taxon>Euteleostomi</taxon>
        <taxon>Actinopterygii</taxon>
        <taxon>Neopterygii</taxon>
        <taxon>Teleostei</taxon>
        <taxon>Ostariophysi</taxon>
        <taxon>Cypriniformes</taxon>
        <taxon>Cyprinidae</taxon>
        <taxon>Labeoninae</taxon>
        <taxon>Labeonini</taxon>
        <taxon>Cirrhinus</taxon>
    </lineage>
</organism>
<dbReference type="Proteomes" id="UP001529510">
    <property type="component" value="Unassembled WGS sequence"/>
</dbReference>
<sequence>SQCVDKLYAGVPDVSIPLNVYSSWGGLSCYIKLTSAPGSVIRLTVKSFRIDPSDCVYDALTVYDALLPMRGMILY</sequence>
<feature type="non-terminal residue" evidence="1">
    <location>
        <position position="1"/>
    </location>
</feature>
<keyword evidence="2" id="KW-1185">Reference proteome</keyword>
<protein>
    <submittedName>
        <fullName evidence="1">Uncharacterized protein</fullName>
    </submittedName>
</protein>
<feature type="non-terminal residue" evidence="1">
    <location>
        <position position="75"/>
    </location>
</feature>
<evidence type="ECO:0000313" key="2">
    <source>
        <dbReference type="Proteomes" id="UP001529510"/>
    </source>
</evidence>
<dbReference type="SUPFAM" id="SSF49854">
    <property type="entry name" value="Spermadhesin, CUB domain"/>
    <property type="match status" value="1"/>
</dbReference>
<proteinExistence type="predicted"/>
<comment type="caution">
    <text evidence="1">The sequence shown here is derived from an EMBL/GenBank/DDBJ whole genome shotgun (WGS) entry which is preliminary data.</text>
</comment>
<dbReference type="Gene3D" id="2.60.120.290">
    <property type="entry name" value="Spermadhesin, CUB domain"/>
    <property type="match status" value="1"/>
</dbReference>
<gene>
    <name evidence="1" type="ORF">M9458_047939</name>
</gene>
<dbReference type="EMBL" id="JAMKFB020000024">
    <property type="protein sequence ID" value="KAL0156693.1"/>
    <property type="molecule type" value="Genomic_DNA"/>
</dbReference>
<evidence type="ECO:0000313" key="1">
    <source>
        <dbReference type="EMBL" id="KAL0156693.1"/>
    </source>
</evidence>
<dbReference type="InterPro" id="IPR035914">
    <property type="entry name" value="Sperma_CUB_dom_sf"/>
</dbReference>
<name>A0ABD0N8Q9_CIRMR</name>
<dbReference type="AlphaFoldDB" id="A0ABD0N8Q9"/>